<organism evidence="2 3">
    <name type="scientific">Helicobacter pylori PZ5056</name>
    <dbReference type="NCBI Taxonomy" id="1337393"/>
    <lineage>
        <taxon>Bacteria</taxon>
        <taxon>Pseudomonadati</taxon>
        <taxon>Campylobacterota</taxon>
        <taxon>Epsilonproteobacteria</taxon>
        <taxon>Campylobacterales</taxon>
        <taxon>Helicobacteraceae</taxon>
        <taxon>Helicobacter</taxon>
    </lineage>
</organism>
<dbReference type="Proteomes" id="UP000015834">
    <property type="component" value="Unassembled WGS sequence"/>
</dbReference>
<reference evidence="2 3" key="1">
    <citation type="journal article" date="2013" name="Genome Announc.">
        <title>Draft Genome Sequences of Helicobacter pylori Strains Isolated from Regions of Low and High Gastric Cancer Risk in Colombia.</title>
        <authorList>
            <person name="Sheh A."/>
            <person name="Piazuelo M.B."/>
            <person name="Wilson K.T."/>
            <person name="Correa P."/>
            <person name="Fox J.G."/>
        </authorList>
    </citation>
    <scope>NUCLEOTIDE SEQUENCE [LARGE SCALE GENOMIC DNA]</scope>
    <source>
        <strain evidence="2 3">PZ5056</strain>
    </source>
</reference>
<dbReference type="EMBL" id="ASYU01000012">
    <property type="protein sequence ID" value="EQE00028.1"/>
    <property type="molecule type" value="Genomic_DNA"/>
</dbReference>
<keyword evidence="1" id="KW-0472">Membrane</keyword>
<feature type="transmembrane region" description="Helical" evidence="1">
    <location>
        <begin position="26"/>
        <end position="49"/>
    </location>
</feature>
<keyword evidence="1" id="KW-0812">Transmembrane</keyword>
<keyword evidence="1" id="KW-1133">Transmembrane helix</keyword>
<accession>T2T575</accession>
<gene>
    <name evidence="2" type="ORF">L933_06885</name>
</gene>
<proteinExistence type="predicted"/>
<protein>
    <submittedName>
        <fullName evidence="2">Membrane protein</fullName>
    </submittedName>
</protein>
<evidence type="ECO:0000313" key="2">
    <source>
        <dbReference type="EMBL" id="EQE00028.1"/>
    </source>
</evidence>
<dbReference type="PATRIC" id="fig|1337393.3.peg.105"/>
<sequence length="81" mass="9999">MQKEFERVVFMREFFKKLGTEYASKLFLIYWLRWMLSALVMLPFMEVFYYFNFPLWLNLFLGQTIGAVIFFKLDKLIFSKK</sequence>
<feature type="transmembrane region" description="Helical" evidence="1">
    <location>
        <begin position="55"/>
        <end position="73"/>
    </location>
</feature>
<evidence type="ECO:0000313" key="3">
    <source>
        <dbReference type="Proteomes" id="UP000015834"/>
    </source>
</evidence>
<dbReference type="AlphaFoldDB" id="T2T575"/>
<evidence type="ECO:0000256" key="1">
    <source>
        <dbReference type="SAM" id="Phobius"/>
    </source>
</evidence>
<comment type="caution">
    <text evidence="2">The sequence shown here is derived from an EMBL/GenBank/DDBJ whole genome shotgun (WGS) entry which is preliminary data.</text>
</comment>
<name>T2T575_HELPX</name>